<dbReference type="InterPro" id="IPR045851">
    <property type="entry name" value="AMP-bd_C_sf"/>
</dbReference>
<dbReference type="Gene3D" id="3.30.300.30">
    <property type="match status" value="1"/>
</dbReference>
<dbReference type="PROSITE" id="PS00455">
    <property type="entry name" value="AMP_BINDING"/>
    <property type="match status" value="1"/>
</dbReference>
<feature type="domain" description="AMP-dependent synthetase/ligase" evidence="1">
    <location>
        <begin position="9"/>
        <end position="324"/>
    </location>
</feature>
<feature type="domain" description="AMP-binding enzyme C-terminal" evidence="2">
    <location>
        <begin position="382"/>
        <end position="456"/>
    </location>
</feature>
<evidence type="ECO:0000313" key="3">
    <source>
        <dbReference type="EMBL" id="UYQ60926.1"/>
    </source>
</evidence>
<dbReference type="SUPFAM" id="SSF56801">
    <property type="entry name" value="Acetyl-CoA synthetase-like"/>
    <property type="match status" value="1"/>
</dbReference>
<dbReference type="InterPro" id="IPR025110">
    <property type="entry name" value="AMP-bd_C"/>
</dbReference>
<dbReference type="Gene3D" id="3.40.50.12780">
    <property type="entry name" value="N-terminal domain of ligase-like"/>
    <property type="match status" value="1"/>
</dbReference>
<evidence type="ECO:0000259" key="1">
    <source>
        <dbReference type="Pfam" id="PF00501"/>
    </source>
</evidence>
<sequence length="473" mass="50803">MTTVWDLVSEQARRTPDAQAAVGERPHTYRDLVRSVDVLAAALRETVPAGSWLAVETASPVSGAVALLAGARVGCALVPLNLDSPAAHRAFVLEDARPVAVLRSAEEGVFTVEHLDREGAEAPDDRVPGDAAYVMYTSGSSGRPKGVVVPPSALASCLQALAEVPGLRAGETMLAMTALSFDISLAEMLVPLIVGARFVVVPGEVRADPELFEEFTRLHKPDVVQATPSFWRLFLAGGGTAAAHRFRVWCGGEPLTATLAESLLGRSTELWNLYGPTEATIWATAARIESPDALSLGQPLRGMGWYLDQGEIILYGDHLASGYHGRADLTAECFSVRDTPEGSRRTYRTGDRARPAPDGSFQYLGRADGQIKLRGHRIELGEVESVLEEHVEITEAVALVRDPDRAERALIAAYVVSAGDLTAAEVSAWTRTRLPAAYCPGKVHVVRSLPRNTSGKVDRNALARPDFLESRTT</sequence>
<dbReference type="Proteomes" id="UP001163878">
    <property type="component" value="Chromosome"/>
</dbReference>
<dbReference type="InterPro" id="IPR000873">
    <property type="entry name" value="AMP-dep_synth/lig_dom"/>
</dbReference>
<dbReference type="InterPro" id="IPR042099">
    <property type="entry name" value="ANL_N_sf"/>
</dbReference>
<dbReference type="Pfam" id="PF00501">
    <property type="entry name" value="AMP-binding"/>
    <property type="match status" value="1"/>
</dbReference>
<keyword evidence="4" id="KW-1185">Reference proteome</keyword>
<protein>
    <submittedName>
        <fullName evidence="3">AMP-binding protein</fullName>
    </submittedName>
</protein>
<dbReference type="EMBL" id="CP107567">
    <property type="protein sequence ID" value="UYQ60926.1"/>
    <property type="molecule type" value="Genomic_DNA"/>
</dbReference>
<accession>A0ABY6I1R9</accession>
<evidence type="ECO:0000313" key="4">
    <source>
        <dbReference type="Proteomes" id="UP001163878"/>
    </source>
</evidence>
<evidence type="ECO:0000259" key="2">
    <source>
        <dbReference type="Pfam" id="PF13193"/>
    </source>
</evidence>
<dbReference type="Pfam" id="PF13193">
    <property type="entry name" value="AMP-binding_C"/>
    <property type="match status" value="1"/>
</dbReference>
<gene>
    <name evidence="3" type="ORF">OGH68_05195</name>
</gene>
<name>A0ABY6I1R9_STRPE</name>
<dbReference type="PANTHER" id="PTHR45527">
    <property type="entry name" value="NONRIBOSOMAL PEPTIDE SYNTHETASE"/>
    <property type="match status" value="1"/>
</dbReference>
<dbReference type="InterPro" id="IPR020845">
    <property type="entry name" value="AMP-binding_CS"/>
</dbReference>
<dbReference type="RefSeq" id="WP_264242132.1">
    <property type="nucleotide sequence ID" value="NZ_CP107567.1"/>
</dbReference>
<organism evidence="3 4">
    <name type="scientific">Streptomyces peucetius</name>
    <dbReference type="NCBI Taxonomy" id="1950"/>
    <lineage>
        <taxon>Bacteria</taxon>
        <taxon>Bacillati</taxon>
        <taxon>Actinomycetota</taxon>
        <taxon>Actinomycetes</taxon>
        <taxon>Kitasatosporales</taxon>
        <taxon>Streptomycetaceae</taxon>
        <taxon>Streptomyces</taxon>
    </lineage>
</organism>
<proteinExistence type="predicted"/>
<dbReference type="PANTHER" id="PTHR45527:SF1">
    <property type="entry name" value="FATTY ACID SYNTHASE"/>
    <property type="match status" value="1"/>
</dbReference>
<reference evidence="3" key="1">
    <citation type="submission" date="2022-10" db="EMBL/GenBank/DDBJ databases">
        <title>Cytochrome P450 Catalyzes Benzene Ring Formation in the Biosynthesis of Trialkyl-Substituted Aromatic Polyketides.</title>
        <authorList>
            <person name="Zhao E."/>
            <person name="Ge H."/>
        </authorList>
    </citation>
    <scope>NUCLEOTIDE SEQUENCE</scope>
    <source>
        <strain evidence="3">NA0869</strain>
    </source>
</reference>